<dbReference type="InterPro" id="IPR024705">
    <property type="entry name" value="Ssp411"/>
</dbReference>
<sequence>MPNHLAKETSPYLRQHADNPVDWYPWGEEALNRARQEDKPILLSIGYSACHWCHVMAHESFEDPDVASVMNQLFINIKVDREERPDLDHIYQLAHSMLTQRNGGWPLTMVLTPDQVPYFAGTYFPKSPRYGLPGFADLLRRVEDLYRNRREDVAEQNASLLEALQGSGGAGPGSGEISRAPLEAARARLKESFDPRFGGFGEAPKFPHPGDLFYLLRDYAIHGDTDSRHMACFTLRKMAEGGLYDQLGGGFYRYSVDEQWLIPHFEKMLYDNGLLLAAYAEAAGICRDSDFHAVIEDTVAWALREMRDPQGGFYSALDADTEGGEGAFYVWTPKQVQGLLTPEEYAVFAPRFGLEGPANFEGHFWHLFLDRPLGEVASSQGLDTEAAQALIRSAREKLFVAREKRARPGLDNKVLTSWNGLMIQGLARAASALDRPDWTRAAQQAVDFIRRELWRDGRLLATYTAGQARLNAYLDDYAFLLNGLLELMQAEFRSEDLAFARNLADVLLEEFEDKEEGGFFFTGHSHEQLIQRPKNAFDAATPAGNSVAAFALQRLGHLLGDMRYLHAAERTLRSFYGMLERFPGSGASMLLVLEEYLSPPRIVILRGEAERLPEWRRALEAQRKPDDMILALPNGLSDLPDALNKPQGHPVGAWICQGVTCSPEVTDLSQLI</sequence>
<dbReference type="SUPFAM" id="SSF52833">
    <property type="entry name" value="Thioredoxin-like"/>
    <property type="match status" value="1"/>
</dbReference>
<dbReference type="PANTHER" id="PTHR42899:SF1">
    <property type="entry name" value="SPERMATOGENESIS-ASSOCIATED PROTEIN 20"/>
    <property type="match status" value="1"/>
</dbReference>
<comment type="caution">
    <text evidence="2">The sequence shown here is derived from an EMBL/GenBank/DDBJ whole genome shotgun (WGS) entry which is preliminary data.</text>
</comment>
<dbReference type="InterPro" id="IPR036249">
    <property type="entry name" value="Thioredoxin-like_sf"/>
</dbReference>
<dbReference type="InterPro" id="IPR004879">
    <property type="entry name" value="Ssp411-like_TRX"/>
</dbReference>
<protein>
    <submittedName>
        <fullName evidence="2">Thioredoxin domain-containing protein</fullName>
    </submittedName>
</protein>
<dbReference type="InterPro" id="IPR008928">
    <property type="entry name" value="6-hairpin_glycosidase_sf"/>
</dbReference>
<dbReference type="PIRSF" id="PIRSF006402">
    <property type="entry name" value="UCP006402_thioredoxin"/>
    <property type="match status" value="1"/>
</dbReference>
<dbReference type="RefSeq" id="WP_341369572.1">
    <property type="nucleotide sequence ID" value="NZ_JBBPCO010000001.1"/>
</dbReference>
<organism evidence="2 3">
    <name type="scientific">Thermithiobacillus plumbiphilus</name>
    <dbReference type="NCBI Taxonomy" id="1729899"/>
    <lineage>
        <taxon>Bacteria</taxon>
        <taxon>Pseudomonadati</taxon>
        <taxon>Pseudomonadota</taxon>
        <taxon>Acidithiobacillia</taxon>
        <taxon>Acidithiobacillales</taxon>
        <taxon>Thermithiobacillaceae</taxon>
        <taxon>Thermithiobacillus</taxon>
    </lineage>
</organism>
<dbReference type="Proteomes" id="UP001446205">
    <property type="component" value="Unassembled WGS sequence"/>
</dbReference>
<dbReference type="SUPFAM" id="SSF48208">
    <property type="entry name" value="Six-hairpin glycosidases"/>
    <property type="match status" value="1"/>
</dbReference>
<dbReference type="Gene3D" id="1.50.10.10">
    <property type="match status" value="1"/>
</dbReference>
<reference evidence="2 3" key="1">
    <citation type="submission" date="2024-04" db="EMBL/GenBank/DDBJ databases">
        <authorList>
            <person name="Abashina T."/>
            <person name="Shaikin A."/>
        </authorList>
    </citation>
    <scope>NUCLEOTIDE SEQUENCE [LARGE SCALE GENOMIC DNA]</scope>
    <source>
        <strain evidence="2 3">AAFK</strain>
    </source>
</reference>
<accession>A0ABU9D4L9</accession>
<feature type="domain" description="Spermatogenesis-associated protein 20-like TRX" evidence="1">
    <location>
        <begin position="3"/>
        <end position="165"/>
    </location>
</feature>
<dbReference type="Pfam" id="PF03190">
    <property type="entry name" value="Thioredox_DsbH"/>
    <property type="match status" value="1"/>
</dbReference>
<dbReference type="InterPro" id="IPR012341">
    <property type="entry name" value="6hp_glycosidase-like_sf"/>
</dbReference>
<evidence type="ECO:0000313" key="2">
    <source>
        <dbReference type="EMBL" id="MEK8088510.1"/>
    </source>
</evidence>
<dbReference type="CDD" id="cd02955">
    <property type="entry name" value="SSP411"/>
    <property type="match status" value="1"/>
</dbReference>
<keyword evidence="3" id="KW-1185">Reference proteome</keyword>
<evidence type="ECO:0000313" key="3">
    <source>
        <dbReference type="Proteomes" id="UP001446205"/>
    </source>
</evidence>
<dbReference type="PANTHER" id="PTHR42899">
    <property type="entry name" value="SPERMATOGENESIS-ASSOCIATED PROTEIN 20"/>
    <property type="match status" value="1"/>
</dbReference>
<dbReference type="Gene3D" id="3.40.30.10">
    <property type="entry name" value="Glutaredoxin"/>
    <property type="match status" value="1"/>
</dbReference>
<name>A0ABU9D4L9_9PROT</name>
<proteinExistence type="predicted"/>
<gene>
    <name evidence="2" type="ORF">WOB96_01910</name>
</gene>
<evidence type="ECO:0000259" key="1">
    <source>
        <dbReference type="Pfam" id="PF03190"/>
    </source>
</evidence>
<dbReference type="EMBL" id="JBBPCO010000001">
    <property type="protein sequence ID" value="MEK8088510.1"/>
    <property type="molecule type" value="Genomic_DNA"/>
</dbReference>